<proteinExistence type="predicted"/>
<organism evidence="1 2">
    <name type="scientific">Glossina brevipalpis</name>
    <dbReference type="NCBI Taxonomy" id="37001"/>
    <lineage>
        <taxon>Eukaryota</taxon>
        <taxon>Metazoa</taxon>
        <taxon>Ecdysozoa</taxon>
        <taxon>Arthropoda</taxon>
        <taxon>Hexapoda</taxon>
        <taxon>Insecta</taxon>
        <taxon>Pterygota</taxon>
        <taxon>Neoptera</taxon>
        <taxon>Endopterygota</taxon>
        <taxon>Diptera</taxon>
        <taxon>Brachycera</taxon>
        <taxon>Muscomorpha</taxon>
        <taxon>Hippoboscoidea</taxon>
        <taxon>Glossinidae</taxon>
        <taxon>Glossina</taxon>
    </lineage>
</organism>
<evidence type="ECO:0000313" key="1">
    <source>
        <dbReference type="EnsemblMetazoa" id="GBRI015505-PA"/>
    </source>
</evidence>
<dbReference type="PANTHER" id="PTHR39940:SF1">
    <property type="entry name" value="PROTHORACICOTROPIC HORMONE, ISOFORM F"/>
    <property type="match status" value="1"/>
</dbReference>
<reference evidence="2" key="1">
    <citation type="submission" date="2014-03" db="EMBL/GenBank/DDBJ databases">
        <authorList>
            <person name="Aksoy S."/>
            <person name="Warren W."/>
            <person name="Wilson R.K."/>
        </authorList>
    </citation>
    <scope>NUCLEOTIDE SEQUENCE [LARGE SCALE GENOMIC DNA]</scope>
    <source>
        <strain evidence="2">IAEA</strain>
    </source>
</reference>
<dbReference type="PANTHER" id="PTHR39940">
    <property type="entry name" value="PROTHORACICOTROPIC HORMONE, ISOFORM F"/>
    <property type="match status" value="1"/>
</dbReference>
<dbReference type="Gene3D" id="2.10.90.10">
    <property type="entry name" value="Cystine-knot cytokines"/>
    <property type="match status" value="1"/>
</dbReference>
<dbReference type="Proteomes" id="UP000091820">
    <property type="component" value="Unassembled WGS sequence"/>
</dbReference>
<reference evidence="1" key="2">
    <citation type="submission" date="2020-05" db="UniProtKB">
        <authorList>
            <consortium name="EnsemblMetazoa"/>
        </authorList>
    </citation>
    <scope>IDENTIFICATION</scope>
    <source>
        <strain evidence="1">IAEA</strain>
    </source>
</reference>
<sequence>MGQDTESTIKAHDYDLLVFKSILAIIKKGQDEHGRTNKNAVVMVTVLFSVICGNHLRDNRFLATSFMETNSLKSFNNEEMQKNLNGKNSANYRCIDIYGNNCKDTLLTVLKDPHQSSTCEQNVLYNTEGKCKSYNGRLNDVFIESNYHNMQEKPSVSSSSSSSSSSAMPVTSHYKEFYNHLILENKKPQFKRTESTQHNNRVVMNMRGKCDCKIKNDLMDLGPLHYPRFLLNSVCQAEIVGDNLDAKCAHGLVCRPLEYKVKVLIYHTVNDDTQKATTTLSWLPQELRQIWKFKTVTVTAGCFCA</sequence>
<dbReference type="SUPFAM" id="SSF57501">
    <property type="entry name" value="Cystine-knot cytokines"/>
    <property type="match status" value="1"/>
</dbReference>
<name>A0A1A9WDD3_9MUSC</name>
<dbReference type="InterPro" id="IPR029034">
    <property type="entry name" value="Cystine-knot_cytokine"/>
</dbReference>
<keyword evidence="2" id="KW-1185">Reference proteome</keyword>
<dbReference type="AlphaFoldDB" id="A0A1A9WDD3"/>
<dbReference type="EnsemblMetazoa" id="GBRI015505-RA">
    <property type="protein sequence ID" value="GBRI015505-PA"/>
    <property type="gene ID" value="GBRI015505"/>
</dbReference>
<protein>
    <recommendedName>
        <fullName evidence="3">Prothoracicotropic hormone</fullName>
    </recommendedName>
</protein>
<evidence type="ECO:0000313" key="2">
    <source>
        <dbReference type="Proteomes" id="UP000091820"/>
    </source>
</evidence>
<dbReference type="GO" id="GO:0018445">
    <property type="term" value="F:prothoracicotrophic hormone activity"/>
    <property type="evidence" value="ECO:0007669"/>
    <property type="project" value="TreeGrafter"/>
</dbReference>
<dbReference type="InterPro" id="IPR052876">
    <property type="entry name" value="Insect_Hormone_Regulators"/>
</dbReference>
<accession>A0A1A9WDD3</accession>
<evidence type="ECO:0008006" key="3">
    <source>
        <dbReference type="Google" id="ProtNLM"/>
    </source>
</evidence>
<dbReference type="VEuPathDB" id="VectorBase:GBRI015505"/>